<feature type="region of interest" description="Disordered" evidence="3">
    <location>
        <begin position="829"/>
        <end position="950"/>
    </location>
</feature>
<feature type="region of interest" description="Disordered" evidence="3">
    <location>
        <begin position="1"/>
        <end position="240"/>
    </location>
</feature>
<evidence type="ECO:0000256" key="2">
    <source>
        <dbReference type="SAM" id="Coils"/>
    </source>
</evidence>
<feature type="compositionally biased region" description="Polar residues" evidence="3">
    <location>
        <begin position="41"/>
        <end position="58"/>
    </location>
</feature>
<dbReference type="EMBL" id="JAUJDW010000055">
    <property type="protein sequence ID" value="KAK0645264.1"/>
    <property type="molecule type" value="Genomic_DNA"/>
</dbReference>
<dbReference type="GO" id="GO:0005856">
    <property type="term" value="C:cytoskeleton"/>
    <property type="evidence" value="ECO:0007669"/>
    <property type="project" value="TreeGrafter"/>
</dbReference>
<feature type="compositionally biased region" description="Polar residues" evidence="3">
    <location>
        <begin position="12"/>
        <end position="21"/>
    </location>
</feature>
<feature type="compositionally biased region" description="Gly residues" evidence="3">
    <location>
        <begin position="125"/>
        <end position="142"/>
    </location>
</feature>
<organism evidence="4 5">
    <name type="scientific">Lasiodiplodia hormozganensis</name>
    <dbReference type="NCBI Taxonomy" id="869390"/>
    <lineage>
        <taxon>Eukaryota</taxon>
        <taxon>Fungi</taxon>
        <taxon>Dikarya</taxon>
        <taxon>Ascomycota</taxon>
        <taxon>Pezizomycotina</taxon>
        <taxon>Dothideomycetes</taxon>
        <taxon>Dothideomycetes incertae sedis</taxon>
        <taxon>Botryosphaeriales</taxon>
        <taxon>Botryosphaeriaceae</taxon>
        <taxon>Lasiodiplodia</taxon>
    </lineage>
</organism>
<dbReference type="SUPFAM" id="SSF57997">
    <property type="entry name" value="Tropomyosin"/>
    <property type="match status" value="1"/>
</dbReference>
<dbReference type="PANTHER" id="PTHR32083:SF0">
    <property type="entry name" value="CILIA AND FLAGELLA-ASSOCIATED PROTEIN 58"/>
    <property type="match status" value="1"/>
</dbReference>
<keyword evidence="5" id="KW-1185">Reference proteome</keyword>
<dbReference type="PANTHER" id="PTHR32083">
    <property type="entry name" value="CILIA AND FLAGELLA-ASSOCIATED PROTEIN 58-RELATED"/>
    <property type="match status" value="1"/>
</dbReference>
<feature type="compositionally biased region" description="Polar residues" evidence="3">
    <location>
        <begin position="801"/>
        <end position="811"/>
    </location>
</feature>
<accession>A0AA39Y3X4</accession>
<feature type="coiled-coil region" evidence="2">
    <location>
        <begin position="315"/>
        <end position="486"/>
    </location>
</feature>
<feature type="compositionally biased region" description="Basic and acidic residues" evidence="3">
    <location>
        <begin position="921"/>
        <end position="931"/>
    </location>
</feature>
<proteinExistence type="predicted"/>
<evidence type="ECO:0000256" key="3">
    <source>
        <dbReference type="SAM" id="MobiDB-lite"/>
    </source>
</evidence>
<dbReference type="AlphaFoldDB" id="A0AA39Y3X4"/>
<gene>
    <name evidence="4" type="ORF">DIS24_g8051</name>
</gene>
<feature type="region of interest" description="Disordered" evidence="3">
    <location>
        <begin position="786"/>
        <end position="811"/>
    </location>
</feature>
<dbReference type="Gene3D" id="1.20.120.330">
    <property type="entry name" value="Nucleotidyltransferases domain 2"/>
    <property type="match status" value="1"/>
</dbReference>
<feature type="coiled-coil region" evidence="2">
    <location>
        <begin position="249"/>
        <end position="290"/>
    </location>
</feature>
<comment type="caution">
    <text evidence="4">The sequence shown here is derived from an EMBL/GenBank/DDBJ whole genome shotgun (WGS) entry which is preliminary data.</text>
</comment>
<evidence type="ECO:0000313" key="4">
    <source>
        <dbReference type="EMBL" id="KAK0645264.1"/>
    </source>
</evidence>
<reference evidence="4" key="1">
    <citation type="submission" date="2023-06" db="EMBL/GenBank/DDBJ databases">
        <title>Multi-omics analyses reveal the molecular pathogenesis toolkit of Lasiodiplodia hormozganensis, a cross-kingdom pathogen.</title>
        <authorList>
            <person name="Felix C."/>
            <person name="Meneses R."/>
            <person name="Goncalves M.F.M."/>
            <person name="Tilleman L."/>
            <person name="Duarte A.S."/>
            <person name="Jorrin-Novo J.V."/>
            <person name="Van De Peer Y."/>
            <person name="Deforce D."/>
            <person name="Van Nieuwerburgh F."/>
            <person name="Esteves A.C."/>
            <person name="Alves A."/>
        </authorList>
    </citation>
    <scope>NUCLEOTIDE SEQUENCE</scope>
    <source>
        <strain evidence="4">CBS 339.90</strain>
    </source>
</reference>
<feature type="compositionally biased region" description="Basic and acidic residues" evidence="3">
    <location>
        <begin position="90"/>
        <end position="106"/>
    </location>
</feature>
<feature type="compositionally biased region" description="Basic and acidic residues" evidence="3">
    <location>
        <begin position="29"/>
        <end position="40"/>
    </location>
</feature>
<feature type="compositionally biased region" description="Low complexity" evidence="3">
    <location>
        <begin position="152"/>
        <end position="163"/>
    </location>
</feature>
<feature type="compositionally biased region" description="Basic and acidic residues" evidence="3">
    <location>
        <begin position="166"/>
        <end position="180"/>
    </location>
</feature>
<feature type="compositionally biased region" description="Basic and acidic residues" evidence="3">
    <location>
        <begin position="657"/>
        <end position="667"/>
    </location>
</feature>
<feature type="compositionally biased region" description="Acidic residues" evidence="3">
    <location>
        <begin position="641"/>
        <end position="655"/>
    </location>
</feature>
<protein>
    <submittedName>
        <fullName evidence="4">Uncharacterized protein</fullName>
    </submittedName>
</protein>
<sequence length="966" mass="107260">MPPTAADPDIADTSSSPHVSQTPPPPSAHLERERGDEPTSLHDNTTATANVAMGTSGSKVEASPDTRVADAEEAAQVRSGSAAVRRKGKERVDDEMVESRVEDSKESAPTMEEEMAARSKMRLEGGLGGGGEKTGDGGGQTAGSGAEKKQGKAAMVMGMRVAGGVRGERVNVRRKNDWTIESRSGLGWKTGRQAAGPGDGSGPSGKRYLDSSAQSSPGPVEKRQKVDLADASVQQQAKLPPWKSLVPRVEKLLLEAQAHDKDLETYRARIKELENMAREQQTLLDAYRAEETDLSDSDVNYGKVAGHLERKKVQLEQKGEQIYKMSKEKAELKKKITELKNENAALMKKNEQWEDSDENLREKLEKQVKEYKELSGEKREINKELTAKKNEAESLKKKLQTAEKKIEKAEEKLADLEEDRDEWKEKHKAAMKAGKDVVENKKKATNELNKEIQKLTRDQKAMENTIEKLEENLEKTEERLNKAKDKRSPCELCTNNVWAAALHLTLQACEDQENGQEVSLKVIHRAIKDIAKKLPEIEKIRDAGRAFIPKVPHYFEQKPSENSGSSASGQKALAGGLCAMCTNDEILRALYWVIEACEAPQKTDYWHTKLMSQMYAWQNAYPDLIQRCLDGCNAERPIDVPSDDSDDEEEAEQQDAGDSKEHDVPREKTMEEKIQEKHGEFYILLVRVQQTVQAFHEAGMPLAELGGAFKDLKAELDKRKENGTSSCNMQDRLDLGQKYIEERVEFWAERAEDQDSETEHEPDCTPLSVKIPEEIVALAKELEEKKGEVDELRKEPVGVPSETSGVQQEGISWTQFKGEVRSHAIPLAERFGVPEHSPGVPVRRPEWPPIDSRSHSRATEEGSSMLVNLAAGTAEDEEEINESPREGSAGSASMDGLRGSQMSPEPVDREISVEMMADGVDTDRDEAHPMDLPEQNVASGSASPTEFFDASQVTEESLLELGGLRR</sequence>
<name>A0AA39Y3X4_9PEZI</name>
<evidence type="ECO:0000256" key="1">
    <source>
        <dbReference type="ARBA" id="ARBA00023054"/>
    </source>
</evidence>
<feature type="compositionally biased region" description="Basic and acidic residues" evidence="3">
    <location>
        <begin position="786"/>
        <end position="796"/>
    </location>
</feature>
<feature type="region of interest" description="Disordered" evidence="3">
    <location>
        <begin position="636"/>
        <end position="667"/>
    </location>
</feature>
<keyword evidence="1 2" id="KW-0175">Coiled coil</keyword>
<dbReference type="Proteomes" id="UP001175001">
    <property type="component" value="Unassembled WGS sequence"/>
</dbReference>
<evidence type="ECO:0000313" key="5">
    <source>
        <dbReference type="Proteomes" id="UP001175001"/>
    </source>
</evidence>